<feature type="active site" description="Proton acceptor; specific for L-alanine" evidence="4">
    <location>
        <position position="290"/>
    </location>
</feature>
<feature type="active site" description="Proton acceptor; specific for D-alanine" evidence="4">
    <location>
        <position position="38"/>
    </location>
</feature>
<reference evidence="8 9" key="1">
    <citation type="submission" date="2020-07" db="EMBL/GenBank/DDBJ databases">
        <title>Huge and variable diversity of episymbiotic CPR bacteria and DPANN archaea in groundwater ecosystems.</title>
        <authorList>
            <person name="He C.Y."/>
            <person name="Keren R."/>
            <person name="Whittaker M."/>
            <person name="Farag I.F."/>
            <person name="Doudna J."/>
            <person name="Cate J.H.D."/>
            <person name="Banfield J.F."/>
        </authorList>
    </citation>
    <scope>NUCLEOTIDE SEQUENCE [LARGE SCALE GENOMIC DNA]</scope>
    <source>
        <strain evidence="8">NC_groundwater_541_Ag_S-0.1um_46_50</strain>
    </source>
</reference>
<dbReference type="GO" id="GO:0008784">
    <property type="term" value="F:alanine racemase activity"/>
    <property type="evidence" value="ECO:0007669"/>
    <property type="project" value="UniProtKB-UniRule"/>
</dbReference>
<evidence type="ECO:0000256" key="6">
    <source>
        <dbReference type="PIRSR" id="PIRSR600821-52"/>
    </source>
</evidence>
<name>A0A7T5RJ73_9BACT</name>
<dbReference type="SUPFAM" id="SSF50621">
    <property type="entry name" value="Alanine racemase C-terminal domain-like"/>
    <property type="match status" value="1"/>
</dbReference>
<dbReference type="CDD" id="cd00430">
    <property type="entry name" value="PLPDE_III_AR"/>
    <property type="match status" value="1"/>
</dbReference>
<organism evidence="8 9">
    <name type="scientific">Candidatus Sungiibacteriota bacterium</name>
    <dbReference type="NCBI Taxonomy" id="2750080"/>
    <lineage>
        <taxon>Bacteria</taxon>
        <taxon>Candidatus Sungiibacteriota</taxon>
    </lineage>
</organism>
<dbReference type="GO" id="GO:0030632">
    <property type="term" value="P:D-alanine biosynthetic process"/>
    <property type="evidence" value="ECO:0007669"/>
    <property type="project" value="UniProtKB-UniRule"/>
</dbReference>
<keyword evidence="3 4" id="KW-0413">Isomerase</keyword>
<evidence type="ECO:0000256" key="1">
    <source>
        <dbReference type="ARBA" id="ARBA00001933"/>
    </source>
</evidence>
<dbReference type="InterPro" id="IPR029066">
    <property type="entry name" value="PLP-binding_barrel"/>
</dbReference>
<evidence type="ECO:0000256" key="5">
    <source>
        <dbReference type="PIRSR" id="PIRSR600821-50"/>
    </source>
</evidence>
<dbReference type="PANTHER" id="PTHR30511:SF0">
    <property type="entry name" value="ALANINE RACEMASE, CATABOLIC-RELATED"/>
    <property type="match status" value="1"/>
</dbReference>
<dbReference type="Pfam" id="PF00842">
    <property type="entry name" value="Ala_racemase_C"/>
    <property type="match status" value="1"/>
</dbReference>
<dbReference type="SUPFAM" id="SSF51419">
    <property type="entry name" value="PLP-binding barrel"/>
    <property type="match status" value="1"/>
</dbReference>
<dbReference type="UniPathway" id="UPA00042">
    <property type="reaction ID" value="UER00497"/>
</dbReference>
<sequence>MTRDVRTWIEINQRSLHHNVEQFLKLIPKKTCLMAVVKSNAYGHGLVQVAKSLLALRSFSEGGWFGVDSIVEGLRLRKEGVKNPIFVLGATLPSRLEEAAKENIIITVSNFEILKELNRIKKPPVFHVKMDTGMHRQGFLSTDIPKVLKLLKSYRLRPQGIYTHFAAAKDAAYPTYTLEQLKKFNRVVSDFRKAGFSAKGGSPSSPGYGRAGASGGKNLIRHAAASGGALLFPEAHLDMVRIGMGLYGYWPSPEAQIAKRNAPITLRPVLTWKTVVSETKEIPRDSFVGYDLTERVPQDTKIAVLPVGYWHGYDRGLSGLSDVLVRGRRVRVLGRVSMDMIVVDVTKVSKVKAGDEVTLVGRSGKEVIWADELALKIGTSQYEFLTRINPLIKRFIV</sequence>
<proteinExistence type="inferred from homology"/>
<dbReference type="Proteomes" id="UP000595618">
    <property type="component" value="Chromosome"/>
</dbReference>
<dbReference type="EC" id="5.1.1.1" evidence="4"/>
<dbReference type="Pfam" id="PF01168">
    <property type="entry name" value="Ala_racemase_N"/>
    <property type="match status" value="2"/>
</dbReference>
<dbReference type="PRINTS" id="PR00992">
    <property type="entry name" value="ALARACEMASE"/>
</dbReference>
<evidence type="ECO:0000313" key="9">
    <source>
        <dbReference type="Proteomes" id="UP000595618"/>
    </source>
</evidence>
<comment type="pathway">
    <text evidence="4">Amino-acid biosynthesis; D-alanine biosynthesis; D-alanine from L-alanine: step 1/1.</text>
</comment>
<dbReference type="PROSITE" id="PS00395">
    <property type="entry name" value="ALANINE_RACEMASE"/>
    <property type="match status" value="1"/>
</dbReference>
<evidence type="ECO:0000259" key="7">
    <source>
        <dbReference type="SMART" id="SM01005"/>
    </source>
</evidence>
<dbReference type="InterPro" id="IPR011079">
    <property type="entry name" value="Ala_racemase_C"/>
</dbReference>
<dbReference type="GO" id="GO:0030170">
    <property type="term" value="F:pyridoxal phosphate binding"/>
    <property type="evidence" value="ECO:0007669"/>
    <property type="project" value="UniProtKB-UniRule"/>
</dbReference>
<keyword evidence="2 4" id="KW-0663">Pyridoxal phosphate</keyword>
<evidence type="ECO:0000256" key="2">
    <source>
        <dbReference type="ARBA" id="ARBA00022898"/>
    </source>
</evidence>
<feature type="binding site" evidence="4 6">
    <location>
        <position position="338"/>
    </location>
    <ligand>
        <name>substrate</name>
    </ligand>
</feature>
<dbReference type="SMART" id="SM01005">
    <property type="entry name" value="Ala_racemase_C"/>
    <property type="match status" value="1"/>
</dbReference>
<dbReference type="AlphaFoldDB" id="A0A7T5RJ73"/>
<comment type="cofactor">
    <cofactor evidence="1 4 5">
        <name>pyridoxal 5'-phosphate</name>
        <dbReference type="ChEBI" id="CHEBI:597326"/>
    </cofactor>
</comment>
<dbReference type="EMBL" id="CP066690">
    <property type="protein sequence ID" value="QQG45155.1"/>
    <property type="molecule type" value="Genomic_DNA"/>
</dbReference>
<dbReference type="GO" id="GO:0005829">
    <property type="term" value="C:cytosol"/>
    <property type="evidence" value="ECO:0007669"/>
    <property type="project" value="TreeGrafter"/>
</dbReference>
<comment type="similarity">
    <text evidence="4">Belongs to the alanine racemase family.</text>
</comment>
<gene>
    <name evidence="8" type="ORF">HYW89_04115</name>
</gene>
<feature type="domain" description="Alanine racemase C-terminal" evidence="7">
    <location>
        <begin position="269"/>
        <end position="397"/>
    </location>
</feature>
<dbReference type="InterPro" id="IPR009006">
    <property type="entry name" value="Ala_racemase/Decarboxylase_C"/>
</dbReference>
<dbReference type="FunFam" id="3.20.20.10:FF:000002">
    <property type="entry name" value="Alanine racemase"/>
    <property type="match status" value="1"/>
</dbReference>
<dbReference type="Gene3D" id="2.40.37.10">
    <property type="entry name" value="Lyase, Ornithine Decarboxylase, Chain A, domain 1"/>
    <property type="match status" value="1"/>
</dbReference>
<feature type="modified residue" description="N6-(pyridoxal phosphate)lysine" evidence="4 5">
    <location>
        <position position="38"/>
    </location>
</feature>
<dbReference type="HAMAP" id="MF_01201">
    <property type="entry name" value="Ala_racemase"/>
    <property type="match status" value="1"/>
</dbReference>
<accession>A0A7T5RJ73</accession>
<comment type="function">
    <text evidence="4">Catalyzes the interconversion of L-alanine and D-alanine. May also act on other amino acids.</text>
</comment>
<comment type="catalytic activity">
    <reaction evidence="4">
        <text>L-alanine = D-alanine</text>
        <dbReference type="Rhea" id="RHEA:20249"/>
        <dbReference type="ChEBI" id="CHEBI:57416"/>
        <dbReference type="ChEBI" id="CHEBI:57972"/>
        <dbReference type="EC" id="5.1.1.1"/>
    </reaction>
</comment>
<evidence type="ECO:0000256" key="3">
    <source>
        <dbReference type="ARBA" id="ARBA00023235"/>
    </source>
</evidence>
<dbReference type="InterPro" id="IPR001608">
    <property type="entry name" value="Ala_racemase_N"/>
</dbReference>
<evidence type="ECO:0000313" key="8">
    <source>
        <dbReference type="EMBL" id="QQG45155.1"/>
    </source>
</evidence>
<dbReference type="Gene3D" id="3.20.20.10">
    <property type="entry name" value="Alanine racemase"/>
    <property type="match status" value="1"/>
</dbReference>
<protein>
    <recommendedName>
        <fullName evidence="4">Alanine racemase</fullName>
        <ecNumber evidence="4">5.1.1.1</ecNumber>
    </recommendedName>
</protein>
<dbReference type="PANTHER" id="PTHR30511">
    <property type="entry name" value="ALANINE RACEMASE"/>
    <property type="match status" value="1"/>
</dbReference>
<dbReference type="InterPro" id="IPR020622">
    <property type="entry name" value="Ala_racemase_pyridoxalP-BS"/>
</dbReference>
<feature type="binding site" evidence="4 6">
    <location>
        <position position="136"/>
    </location>
    <ligand>
        <name>substrate</name>
    </ligand>
</feature>
<dbReference type="InterPro" id="IPR000821">
    <property type="entry name" value="Ala_racemase"/>
</dbReference>
<evidence type="ECO:0000256" key="4">
    <source>
        <dbReference type="HAMAP-Rule" id="MF_01201"/>
    </source>
</evidence>